<keyword evidence="10" id="KW-1185">Reference proteome</keyword>
<dbReference type="RefSeq" id="WP_047812142.1">
    <property type="nucleotide sequence ID" value="NZ_LDZY01000032.1"/>
</dbReference>
<dbReference type="SUPFAM" id="SSF103473">
    <property type="entry name" value="MFS general substrate transporter"/>
    <property type="match status" value="1"/>
</dbReference>
<feature type="domain" description="Major facilitator superfamily (MFS) profile" evidence="8">
    <location>
        <begin position="20"/>
        <end position="499"/>
    </location>
</feature>
<evidence type="ECO:0000256" key="1">
    <source>
        <dbReference type="ARBA" id="ARBA00004651"/>
    </source>
</evidence>
<feature type="transmembrane region" description="Helical" evidence="7">
    <location>
        <begin position="363"/>
        <end position="384"/>
    </location>
</feature>
<dbReference type="PRINTS" id="PR01036">
    <property type="entry name" value="TCRTETB"/>
</dbReference>
<keyword evidence="2" id="KW-0813">Transport</keyword>
<keyword evidence="4 7" id="KW-0812">Transmembrane</keyword>
<dbReference type="PROSITE" id="PS50850">
    <property type="entry name" value="MFS"/>
    <property type="match status" value="1"/>
</dbReference>
<name>A0A0J1FJS6_9FIRM</name>
<feature type="transmembrane region" description="Helical" evidence="7">
    <location>
        <begin position="338"/>
        <end position="357"/>
    </location>
</feature>
<dbReference type="GO" id="GO:0022857">
    <property type="term" value="F:transmembrane transporter activity"/>
    <property type="evidence" value="ECO:0007669"/>
    <property type="project" value="InterPro"/>
</dbReference>
<keyword evidence="6 7" id="KW-0472">Membrane</keyword>
<dbReference type="PANTHER" id="PTHR23501:SF191">
    <property type="entry name" value="VACUOLAR BASIC AMINO ACID TRANSPORTER 4"/>
    <property type="match status" value="1"/>
</dbReference>
<dbReference type="Gene3D" id="1.20.1250.20">
    <property type="entry name" value="MFS general substrate transporter like domains"/>
    <property type="match status" value="1"/>
</dbReference>
<gene>
    <name evidence="9" type="primary">bmr3</name>
    <name evidence="9" type="ORF">DEAC_c43920</name>
</gene>
<dbReference type="Proteomes" id="UP000036356">
    <property type="component" value="Unassembled WGS sequence"/>
</dbReference>
<dbReference type="InterPro" id="IPR020846">
    <property type="entry name" value="MFS_dom"/>
</dbReference>
<dbReference type="InterPro" id="IPR036259">
    <property type="entry name" value="MFS_trans_sf"/>
</dbReference>
<dbReference type="PATRIC" id="fig|476652.3.peg.4671"/>
<dbReference type="InterPro" id="IPR011701">
    <property type="entry name" value="MFS"/>
</dbReference>
<comment type="caution">
    <text evidence="9">The sequence shown here is derived from an EMBL/GenBank/DDBJ whole genome shotgun (WGS) entry which is preliminary data.</text>
</comment>
<evidence type="ECO:0000256" key="7">
    <source>
        <dbReference type="SAM" id="Phobius"/>
    </source>
</evidence>
<feature type="transmembrane region" description="Helical" evidence="7">
    <location>
        <begin position="274"/>
        <end position="294"/>
    </location>
</feature>
<evidence type="ECO:0000256" key="3">
    <source>
        <dbReference type="ARBA" id="ARBA00022475"/>
    </source>
</evidence>
<dbReference type="AlphaFoldDB" id="A0A0J1FJS6"/>
<reference evidence="9 10" key="1">
    <citation type="submission" date="2015-06" db="EMBL/GenBank/DDBJ databases">
        <title>Draft genome of the moderately acidophilic sulfate reducer Candidatus Desulfosporosinus acididurans strain M1.</title>
        <authorList>
            <person name="Poehlein A."/>
            <person name="Petzsch P."/>
            <person name="Johnson B.D."/>
            <person name="Schloemann M."/>
            <person name="Daniel R."/>
            <person name="Muehling M."/>
        </authorList>
    </citation>
    <scope>NUCLEOTIDE SEQUENCE [LARGE SCALE GENOMIC DNA]</scope>
    <source>
        <strain evidence="9 10">M1</strain>
    </source>
</reference>
<feature type="transmembrane region" description="Helical" evidence="7">
    <location>
        <begin position="55"/>
        <end position="73"/>
    </location>
</feature>
<sequence length="501" mass="54442">MHSSEQNHARENAKTNRKVTLACIMLAMFMAAIEATIVATAIPSIVGDLGGFSKFSWVFSAFLLAQAVTIPIYGKLADLYGRKPIFSFGVIVFLIGSLLCGLAQNMNMLILFRLIQGVGAGAVQPIATTIVGDIFDISERARIQGYLSSVWGVSSIIGPALGAFFVQYVRWSWIFWINIPIGLFSMIGIWFFLKETVHTQEHKIDYLGSALIFISISALMVIFIQAGTVWPMTSAPILILSGIAIFGILLFVLQEKRAIEPIMPLWIWKHSLILVSNLATLTTGVVIIGLSSFLPTYIQGVMNKTPLIAGFALAFMSMGWVVAATFSGRIMFKYGFRNIVIVGSIWALIGSMFFVTLRPDKGWLWAGAGSAIIGIGMGLARTVFIVGIQNSVDWKMRGVATASNMFMNILGNTMGAALLGGILNLKLLNFLRSSGKGGGLQLDVINILLDPVKRGALPQSELKLLTSGLALSLHNVFWGLLIFSVLSFGLAIFFPKTVNQN</sequence>
<feature type="transmembrane region" description="Helical" evidence="7">
    <location>
        <begin position="476"/>
        <end position="494"/>
    </location>
</feature>
<keyword evidence="3" id="KW-1003">Cell membrane</keyword>
<evidence type="ECO:0000256" key="5">
    <source>
        <dbReference type="ARBA" id="ARBA00022989"/>
    </source>
</evidence>
<feature type="transmembrane region" description="Helical" evidence="7">
    <location>
        <begin position="146"/>
        <end position="167"/>
    </location>
</feature>
<evidence type="ECO:0000313" key="9">
    <source>
        <dbReference type="EMBL" id="KLU63682.1"/>
    </source>
</evidence>
<dbReference type="GO" id="GO:0005886">
    <property type="term" value="C:plasma membrane"/>
    <property type="evidence" value="ECO:0007669"/>
    <property type="project" value="UniProtKB-SubCell"/>
</dbReference>
<feature type="transmembrane region" description="Helical" evidence="7">
    <location>
        <begin position="205"/>
        <end position="226"/>
    </location>
</feature>
<evidence type="ECO:0000256" key="4">
    <source>
        <dbReference type="ARBA" id="ARBA00022692"/>
    </source>
</evidence>
<protein>
    <submittedName>
        <fullName evidence="9">Multidrug resistance protein 3</fullName>
    </submittedName>
</protein>
<evidence type="ECO:0000313" key="10">
    <source>
        <dbReference type="Proteomes" id="UP000036356"/>
    </source>
</evidence>
<feature type="transmembrane region" description="Helical" evidence="7">
    <location>
        <begin position="232"/>
        <end position="253"/>
    </location>
</feature>
<feature type="transmembrane region" description="Helical" evidence="7">
    <location>
        <begin position="21"/>
        <end position="43"/>
    </location>
</feature>
<feature type="transmembrane region" description="Helical" evidence="7">
    <location>
        <begin position="405"/>
        <end position="425"/>
    </location>
</feature>
<dbReference type="Gene3D" id="1.20.1720.10">
    <property type="entry name" value="Multidrug resistance protein D"/>
    <property type="match status" value="1"/>
</dbReference>
<feature type="transmembrane region" description="Helical" evidence="7">
    <location>
        <begin position="110"/>
        <end position="134"/>
    </location>
</feature>
<comment type="subcellular location">
    <subcellularLocation>
        <location evidence="1">Cell membrane</location>
        <topology evidence="1">Multi-pass membrane protein</topology>
    </subcellularLocation>
</comment>
<feature type="transmembrane region" description="Helical" evidence="7">
    <location>
        <begin position="85"/>
        <end position="104"/>
    </location>
</feature>
<accession>A0A0J1FJS6</accession>
<dbReference type="CDD" id="cd17502">
    <property type="entry name" value="MFS_Azr1_MDR_like"/>
    <property type="match status" value="1"/>
</dbReference>
<organism evidence="9 10">
    <name type="scientific">Desulfosporosinus acididurans</name>
    <dbReference type="NCBI Taxonomy" id="476652"/>
    <lineage>
        <taxon>Bacteria</taxon>
        <taxon>Bacillati</taxon>
        <taxon>Bacillota</taxon>
        <taxon>Clostridia</taxon>
        <taxon>Eubacteriales</taxon>
        <taxon>Desulfitobacteriaceae</taxon>
        <taxon>Desulfosporosinus</taxon>
    </lineage>
</organism>
<dbReference type="STRING" id="476652.DEAC_c43920"/>
<evidence type="ECO:0000256" key="6">
    <source>
        <dbReference type="ARBA" id="ARBA00023136"/>
    </source>
</evidence>
<evidence type="ECO:0000259" key="8">
    <source>
        <dbReference type="PROSITE" id="PS50850"/>
    </source>
</evidence>
<keyword evidence="5 7" id="KW-1133">Transmembrane helix</keyword>
<dbReference type="Pfam" id="PF07690">
    <property type="entry name" value="MFS_1"/>
    <property type="match status" value="1"/>
</dbReference>
<feature type="transmembrane region" description="Helical" evidence="7">
    <location>
        <begin position="306"/>
        <end position="326"/>
    </location>
</feature>
<evidence type="ECO:0000256" key="2">
    <source>
        <dbReference type="ARBA" id="ARBA00022448"/>
    </source>
</evidence>
<feature type="transmembrane region" description="Helical" evidence="7">
    <location>
        <begin position="173"/>
        <end position="193"/>
    </location>
</feature>
<dbReference type="EMBL" id="LDZY01000032">
    <property type="protein sequence ID" value="KLU63682.1"/>
    <property type="molecule type" value="Genomic_DNA"/>
</dbReference>
<dbReference type="FunFam" id="1.20.1720.10:FF:000004">
    <property type="entry name" value="EmrB/QacA family drug resistance transporter"/>
    <property type="match status" value="1"/>
</dbReference>
<proteinExistence type="predicted"/>
<dbReference type="PANTHER" id="PTHR23501">
    <property type="entry name" value="MAJOR FACILITATOR SUPERFAMILY"/>
    <property type="match status" value="1"/>
</dbReference>